<dbReference type="Pfam" id="PF04607">
    <property type="entry name" value="RelA_SpoT"/>
    <property type="match status" value="1"/>
</dbReference>
<evidence type="ECO:0000259" key="1">
    <source>
        <dbReference type="SMART" id="SM00954"/>
    </source>
</evidence>
<name>A0ABP8EPW5_9MICO</name>
<dbReference type="Proteomes" id="UP001499841">
    <property type="component" value="Unassembled WGS sequence"/>
</dbReference>
<proteinExistence type="predicted"/>
<reference evidence="3" key="1">
    <citation type="journal article" date="2019" name="Int. J. Syst. Evol. Microbiol.">
        <title>The Global Catalogue of Microorganisms (GCM) 10K type strain sequencing project: providing services to taxonomists for standard genome sequencing and annotation.</title>
        <authorList>
            <consortium name="The Broad Institute Genomics Platform"/>
            <consortium name="The Broad Institute Genome Sequencing Center for Infectious Disease"/>
            <person name="Wu L."/>
            <person name="Ma J."/>
        </authorList>
    </citation>
    <scope>NUCLEOTIDE SEQUENCE [LARGE SCALE GENOMIC DNA]</scope>
    <source>
        <strain evidence="3">JCM 17459</strain>
    </source>
</reference>
<dbReference type="PANTHER" id="PTHR47837:SF1">
    <property type="entry name" value="GTP PYROPHOSPHOKINASE YJBM"/>
    <property type="match status" value="1"/>
</dbReference>
<dbReference type="InterPro" id="IPR007685">
    <property type="entry name" value="RelA_SpoT"/>
</dbReference>
<evidence type="ECO:0000313" key="2">
    <source>
        <dbReference type="EMBL" id="GAA4285992.1"/>
    </source>
</evidence>
<comment type="caution">
    <text evidence="2">The sequence shown here is derived from an EMBL/GenBank/DDBJ whole genome shotgun (WGS) entry which is preliminary data.</text>
</comment>
<protein>
    <submittedName>
        <fullName evidence="2">RelA/SpoT domain-containing protein</fullName>
    </submittedName>
</protein>
<sequence>MRRVQGYCLPVVKRVVPEHSKSAVGRASKLVGKGNGTAAELEEARAVLSNFRSAHAFPLNAVTVTVRQKALAVNSNAVVAQRLKRLPTILDKLTRIPTMSVTTMHDLGGCRVVFEAVSEVDSLVEVLRDLTRARNRVTRVYDYLHEDPGPKKSGYRGVHLAYEYGASKKEYHGLRIELQVRTQLQHAWATAVETMDLFSGSELKYGKGDPEVIRFFVLVSSLMARQEGTSPVPGAEQSDEDLLDELARLEARLGIVGRLRGYAAIVNNHATSDRRNALTLELQRKEGELTVTVHESMADAEARLTELESRNDDDLDAVLVNIARISQLQAAYPNYYADTSMFTTFVKSRIKGSSRNAAR</sequence>
<feature type="domain" description="RelA/SpoT" evidence="1">
    <location>
        <begin position="81"/>
        <end position="203"/>
    </location>
</feature>
<dbReference type="CDD" id="cd05399">
    <property type="entry name" value="NT_Rel-Spo_like"/>
    <property type="match status" value="1"/>
</dbReference>
<gene>
    <name evidence="2" type="ORF">GCM10022262_03510</name>
</gene>
<keyword evidence="3" id="KW-1185">Reference proteome</keyword>
<dbReference type="InterPro" id="IPR043519">
    <property type="entry name" value="NT_sf"/>
</dbReference>
<dbReference type="PANTHER" id="PTHR47837">
    <property type="entry name" value="GTP PYROPHOSPHOKINASE YJBM"/>
    <property type="match status" value="1"/>
</dbReference>
<dbReference type="InterPro" id="IPR052366">
    <property type="entry name" value="GTP_Pyrophosphokinase"/>
</dbReference>
<dbReference type="SMART" id="SM00954">
    <property type="entry name" value="RelA_SpoT"/>
    <property type="match status" value="1"/>
</dbReference>
<dbReference type="Gene3D" id="3.30.460.10">
    <property type="entry name" value="Beta Polymerase, domain 2"/>
    <property type="match status" value="1"/>
</dbReference>
<dbReference type="SUPFAM" id="SSF81301">
    <property type="entry name" value="Nucleotidyltransferase"/>
    <property type="match status" value="1"/>
</dbReference>
<accession>A0ABP8EPW5</accession>
<organism evidence="2 3">
    <name type="scientific">Georgenia daeguensis</name>
    <dbReference type="NCBI Taxonomy" id="908355"/>
    <lineage>
        <taxon>Bacteria</taxon>
        <taxon>Bacillati</taxon>
        <taxon>Actinomycetota</taxon>
        <taxon>Actinomycetes</taxon>
        <taxon>Micrococcales</taxon>
        <taxon>Bogoriellaceae</taxon>
        <taxon>Georgenia</taxon>
    </lineage>
</organism>
<evidence type="ECO:0000313" key="3">
    <source>
        <dbReference type="Proteomes" id="UP001499841"/>
    </source>
</evidence>
<dbReference type="EMBL" id="BAABBA010000001">
    <property type="protein sequence ID" value="GAA4285992.1"/>
    <property type="molecule type" value="Genomic_DNA"/>
</dbReference>